<dbReference type="Gene3D" id="2.60.120.560">
    <property type="entry name" value="Exo-inulinase, domain 1"/>
    <property type="match status" value="1"/>
</dbReference>
<comment type="caution">
    <text evidence="2">The sequence shown here is derived from an EMBL/GenBank/DDBJ whole genome shotgun (WGS) entry which is preliminary data.</text>
</comment>
<dbReference type="Pfam" id="PF06439">
    <property type="entry name" value="3keto-disac_hyd"/>
    <property type="match status" value="1"/>
</dbReference>
<evidence type="ECO:0000259" key="1">
    <source>
        <dbReference type="Pfam" id="PF06439"/>
    </source>
</evidence>
<accession>A0A150X539</accession>
<dbReference type="GO" id="GO:0016787">
    <property type="term" value="F:hydrolase activity"/>
    <property type="evidence" value="ECO:0007669"/>
    <property type="project" value="InterPro"/>
</dbReference>
<dbReference type="AlphaFoldDB" id="A0A150X539"/>
<feature type="domain" description="3-keto-alpha-glucoside-1,2-lyase/3-keto-2-hydroxy-glucal hydratase" evidence="1">
    <location>
        <begin position="58"/>
        <end position="263"/>
    </location>
</feature>
<gene>
    <name evidence="2" type="ORF">AWW68_14230</name>
</gene>
<organism evidence="2 3">
    <name type="scientific">Roseivirga spongicola</name>
    <dbReference type="NCBI Taxonomy" id="333140"/>
    <lineage>
        <taxon>Bacteria</taxon>
        <taxon>Pseudomonadati</taxon>
        <taxon>Bacteroidota</taxon>
        <taxon>Cytophagia</taxon>
        <taxon>Cytophagales</taxon>
        <taxon>Roseivirgaceae</taxon>
        <taxon>Roseivirga</taxon>
    </lineage>
</organism>
<evidence type="ECO:0000313" key="3">
    <source>
        <dbReference type="Proteomes" id="UP000075606"/>
    </source>
</evidence>
<proteinExistence type="predicted"/>
<dbReference type="EMBL" id="LRPC01000028">
    <property type="protein sequence ID" value="KYG73826.1"/>
    <property type="molecule type" value="Genomic_DNA"/>
</dbReference>
<reference evidence="2 3" key="1">
    <citation type="submission" date="2016-01" db="EMBL/GenBank/DDBJ databases">
        <title>Genome sequencing of Roseivirga spongicola UST030701-084.</title>
        <authorList>
            <person name="Selvaratnam C."/>
            <person name="Thevarajoo S."/>
            <person name="Goh K.M."/>
            <person name="Ee R."/>
            <person name="Chan K.-G."/>
            <person name="Chong C.S."/>
        </authorList>
    </citation>
    <scope>NUCLEOTIDE SEQUENCE [LARGE SCALE GENOMIC DNA]</scope>
    <source>
        <strain evidence="2 3">UST030701-084</strain>
    </source>
</reference>
<name>A0A150X539_9BACT</name>
<evidence type="ECO:0000313" key="2">
    <source>
        <dbReference type="EMBL" id="KYG73826.1"/>
    </source>
</evidence>
<keyword evidence="3" id="KW-1185">Reference proteome</keyword>
<dbReference type="STRING" id="333140.AWW68_14230"/>
<sequence>MLSDVHTYSFIHYLGAKPITMKLKAFYFLLSALVLVSCGGEKKDSATETNETTEETPEWVSLFDGETFNGWKTYGQDTMSDSWSIVDGAIACNAGIGEENVGFDIGSLVTTSTYGNFEFELEYKIAKGGNSGIFYHVVESEEYGTDYTTGPEYQVLDDEFSRSEAEPYKMVASNYAMHAPSESKKPNPHMEWNQVKIIYNNGHVEHWLNGEKVLEFEEGSADWLAKKAAGKWANSDTYAKYKEGAFSFQNHGDEVHFRNIRVKELK</sequence>
<dbReference type="InterPro" id="IPR010496">
    <property type="entry name" value="AL/BT2_dom"/>
</dbReference>
<protein>
    <recommendedName>
        <fullName evidence="1">3-keto-alpha-glucoside-1,2-lyase/3-keto-2-hydroxy-glucal hydratase domain-containing protein</fullName>
    </recommendedName>
</protein>
<dbReference type="Proteomes" id="UP000075606">
    <property type="component" value="Unassembled WGS sequence"/>
</dbReference>